<evidence type="ECO:0000256" key="1">
    <source>
        <dbReference type="ARBA" id="ARBA00005254"/>
    </source>
</evidence>
<evidence type="ECO:0000256" key="3">
    <source>
        <dbReference type="ARBA" id="ARBA00022946"/>
    </source>
</evidence>
<keyword evidence="8" id="KW-1185">Reference proteome</keyword>
<accession>A0A849I3M2</accession>
<dbReference type="AlphaFoldDB" id="A0A849I3M2"/>
<dbReference type="RefSeq" id="WP_171217464.1">
    <property type="nucleotide sequence ID" value="NZ_JABEPP010000002.1"/>
</dbReference>
<keyword evidence="4" id="KW-0443">Lipid metabolism</keyword>
<evidence type="ECO:0000256" key="2">
    <source>
        <dbReference type="ARBA" id="ARBA00022832"/>
    </source>
</evidence>
<dbReference type="InterPro" id="IPR029045">
    <property type="entry name" value="ClpP/crotonase-like_dom_sf"/>
</dbReference>
<dbReference type="InterPro" id="IPR014748">
    <property type="entry name" value="Enoyl-CoA_hydra_C"/>
</dbReference>
<dbReference type="Proteomes" id="UP000564885">
    <property type="component" value="Unassembled WGS sequence"/>
</dbReference>
<dbReference type="GO" id="GO:0016836">
    <property type="term" value="F:hydro-lyase activity"/>
    <property type="evidence" value="ECO:0007669"/>
    <property type="project" value="TreeGrafter"/>
</dbReference>
<evidence type="ECO:0000313" key="8">
    <source>
        <dbReference type="Proteomes" id="UP000564885"/>
    </source>
</evidence>
<comment type="caution">
    <text evidence="7">The sequence shown here is derived from an EMBL/GenBank/DDBJ whole genome shotgun (WGS) entry which is preliminary data.</text>
</comment>
<dbReference type="EMBL" id="JABEPP010000002">
    <property type="protein sequence ID" value="NNM71941.1"/>
    <property type="molecule type" value="Genomic_DNA"/>
</dbReference>
<protein>
    <recommendedName>
        <fullName evidence="6">Enoyl-CoA hydratase domain-containing protein 3, mitochondrial</fullName>
    </recommendedName>
</protein>
<dbReference type="GO" id="GO:0006631">
    <property type="term" value="P:fatty acid metabolic process"/>
    <property type="evidence" value="ECO:0007669"/>
    <property type="project" value="UniProtKB-KW"/>
</dbReference>
<keyword evidence="2" id="KW-0276">Fatty acid metabolism</keyword>
<dbReference type="CDD" id="cd06558">
    <property type="entry name" value="crotonase-like"/>
    <property type="match status" value="1"/>
</dbReference>
<evidence type="ECO:0000313" key="7">
    <source>
        <dbReference type="EMBL" id="NNM71941.1"/>
    </source>
</evidence>
<dbReference type="Gene3D" id="1.10.12.10">
    <property type="entry name" value="Lyase 2-enoyl-coa Hydratase, Chain A, domain 2"/>
    <property type="match status" value="1"/>
</dbReference>
<reference evidence="7 8" key="1">
    <citation type="submission" date="2020-04" db="EMBL/GenBank/DDBJ databases">
        <title>Enterovirga sp. isolate from soil.</title>
        <authorList>
            <person name="Chea S."/>
            <person name="Kim D.-U."/>
        </authorList>
    </citation>
    <scope>NUCLEOTIDE SEQUENCE [LARGE SCALE GENOMIC DNA]</scope>
    <source>
        <strain evidence="7 8">DB1703</strain>
    </source>
</reference>
<dbReference type="NCBIfam" id="NF006008">
    <property type="entry name" value="PRK08139.1"/>
    <property type="match status" value="1"/>
</dbReference>
<evidence type="ECO:0000256" key="4">
    <source>
        <dbReference type="ARBA" id="ARBA00023098"/>
    </source>
</evidence>
<keyword evidence="7" id="KW-0456">Lyase</keyword>
<evidence type="ECO:0000256" key="5">
    <source>
        <dbReference type="ARBA" id="ARBA00037410"/>
    </source>
</evidence>
<dbReference type="PANTHER" id="PTHR43602:SF1">
    <property type="entry name" value="ENOYL-COA HYDRATASE DOMAIN-CONTAINING PROTEIN 3, MITOCHONDRIAL"/>
    <property type="match status" value="1"/>
</dbReference>
<dbReference type="SUPFAM" id="SSF52096">
    <property type="entry name" value="ClpP/crotonase"/>
    <property type="match status" value="1"/>
</dbReference>
<dbReference type="InterPro" id="IPR052377">
    <property type="entry name" value="Mitochondrial_ECH-domain"/>
</dbReference>
<dbReference type="InterPro" id="IPR001753">
    <property type="entry name" value="Enoyl-CoA_hydra/iso"/>
</dbReference>
<proteinExistence type="inferred from homology"/>
<dbReference type="PANTHER" id="PTHR43602">
    <property type="match status" value="1"/>
</dbReference>
<name>A0A849I3M2_9HYPH</name>
<dbReference type="Pfam" id="PF00378">
    <property type="entry name" value="ECH_1"/>
    <property type="match status" value="1"/>
</dbReference>
<gene>
    <name evidence="7" type="ORF">HJG44_05965</name>
</gene>
<sequence>MNAQAMLASSPLRRADRGGIAILTLDRPQARNALSEGLIGALTAELDAIAQDRDVKVVLLAANGPVFSAGHDLKEMTARRADPDRGRAYFADILERCSAMMKRIVRLPQPVIAAVEGIATAAGCQLVASCDLAVAGAEARFSTPGVHIGLFCSTPMVALSRNLAPKHAMEMLLLGEMVGAEAAARMGLVNRVAPAGAALDEALRMAEIIASKSAHTVRIGKRAFYEQSEMNLDEAYAHASHVMVENMLARDAEEGIGAFVEKRQPVWVGA</sequence>
<comment type="similarity">
    <text evidence="1">Belongs to the enoyl-CoA hydratase/isomerase family.</text>
</comment>
<evidence type="ECO:0000256" key="6">
    <source>
        <dbReference type="ARBA" id="ARBA00040545"/>
    </source>
</evidence>
<keyword evidence="3" id="KW-0809">Transit peptide</keyword>
<organism evidence="7 8">
    <name type="scientific">Enterovirga aerilata</name>
    <dbReference type="NCBI Taxonomy" id="2730920"/>
    <lineage>
        <taxon>Bacteria</taxon>
        <taxon>Pseudomonadati</taxon>
        <taxon>Pseudomonadota</taxon>
        <taxon>Alphaproteobacteria</taxon>
        <taxon>Hyphomicrobiales</taxon>
        <taxon>Methylobacteriaceae</taxon>
        <taxon>Enterovirga</taxon>
    </lineage>
</organism>
<comment type="function">
    <text evidence="5">May play a role in fatty acid biosynthesis and insulin sensitivity.</text>
</comment>
<dbReference type="Gene3D" id="3.90.226.10">
    <property type="entry name" value="2-enoyl-CoA Hydratase, Chain A, domain 1"/>
    <property type="match status" value="1"/>
</dbReference>